<dbReference type="OrthoDB" id="385511at2759"/>
<protein>
    <submittedName>
        <fullName evidence="2">PIR protein</fullName>
    </submittedName>
</protein>
<dbReference type="AlphaFoldDB" id="A0A1A7VQE9"/>
<sequence length="586" mass="64902">MYEVEENMSGSSTNKELKCNKGPGSWNSYESQVEQHLSQVSDKENLTKKLLRMACCVLGAYGDDPRGGGGCDLLYYVVGSILHRNLTNKGSFDSIMEEVHKILGEALSNGNCKDLPSKGGTKLFELMEKLSYYRVDPKNVWTEKVSSKEVSCEGCTNYLKKVATALGKVKEYCAESQNKDECTGIPEEEGDQGSPGYLLGLMYGIIPDLEATLEAEREQEQCLKHLPSNLRYRSLLNVIKKCNDEHMSGKEGIKTAMENSLKQYQGTPYYADQIINTWCYANGLGESTLSGGEHCRYFYFWLGGILSSVRGEVQNFSSLMKAIYDELAKFGINDGCTNIYEQDSIDNIDIFNNMKLIYDYSKDHGTIKQYVENPQGAGFSCAKHYSSYLDIVISAYNDMNSRCSGGNGKQWCAAYRDMLDQRSEEELLKLRSSLKNISPPSTTNSATAVTTGSAVGGTLFTLGLPLAAFLSYKYDLLPSGIRKFFLRGGSGTRMRRSAFEPNSGTEMGNFTEYYTENGSTTIDPTEYSTVAGSSSNLTTTSTEDSSILYNEDGPSRSPPSPPLPRKKRGGGNNRRGQNISYHSMER</sequence>
<name>A0A1A7VQE9_PLAKH</name>
<dbReference type="EMBL" id="CWHR02000037">
    <property type="protein sequence ID" value="SBO29805.1"/>
    <property type="molecule type" value="Genomic_DNA"/>
</dbReference>
<organism evidence="2 4">
    <name type="scientific">Plasmodium knowlesi (strain H)</name>
    <dbReference type="NCBI Taxonomy" id="5851"/>
    <lineage>
        <taxon>Eukaryota</taxon>
        <taxon>Sar</taxon>
        <taxon>Alveolata</taxon>
        <taxon>Apicomplexa</taxon>
        <taxon>Aconoidasida</taxon>
        <taxon>Haemosporida</taxon>
        <taxon>Plasmodiidae</taxon>
        <taxon>Plasmodium</taxon>
        <taxon>Plasmodium (Plasmodium)</taxon>
    </lineage>
</organism>
<dbReference type="VEuPathDB" id="PlasmoDB:PKNH_0313500"/>
<evidence type="ECO:0000313" key="2">
    <source>
        <dbReference type="EMBL" id="SBO24171.1"/>
    </source>
</evidence>
<dbReference type="InterPro" id="IPR008780">
    <property type="entry name" value="Plasmodium_Vir"/>
</dbReference>
<feature type="compositionally biased region" description="Polar residues" evidence="1">
    <location>
        <begin position="528"/>
        <end position="548"/>
    </location>
</feature>
<reference evidence="4 5" key="2">
    <citation type="submission" date="2016-05" db="EMBL/GenBank/DDBJ databases">
        <authorList>
            <person name="Sharaf H."/>
        </authorList>
    </citation>
    <scope>NUCLEOTIDE SEQUENCE [LARGE SCALE GENOMIC DNA]</scope>
    <source>
        <strain evidence="4 5">H</strain>
    </source>
</reference>
<evidence type="ECO:0000313" key="3">
    <source>
        <dbReference type="EMBL" id="SBO29805.1"/>
    </source>
</evidence>
<evidence type="ECO:0000256" key="1">
    <source>
        <dbReference type="SAM" id="MobiDB-lite"/>
    </source>
</evidence>
<dbReference type="EMBL" id="CWHQ02000010">
    <property type="protein sequence ID" value="SBO24171.1"/>
    <property type="molecule type" value="Genomic_DNA"/>
</dbReference>
<gene>
    <name evidence="2" type="ORF">PKNA1_C2_0313500</name>
    <name evidence="3" type="ORF">PKNA1_H1_0313500</name>
</gene>
<evidence type="ECO:0000313" key="4">
    <source>
        <dbReference type="Proteomes" id="UP000182128"/>
    </source>
</evidence>
<dbReference type="Proteomes" id="UP000182142">
    <property type="component" value="Unassembled WGS sequence"/>
</dbReference>
<proteinExistence type="predicted"/>
<dbReference type="Proteomes" id="UP000182128">
    <property type="component" value="Unassembled WGS sequence"/>
</dbReference>
<accession>A0A1A7VQE9</accession>
<reference evidence="2" key="1">
    <citation type="submission" date="2016-05" db="EMBL/GenBank/DDBJ databases">
        <authorList>
            <person name="Lavstsen T."/>
            <person name="Jespersen J.S."/>
        </authorList>
    </citation>
    <scope>NUCLEOTIDE SEQUENCE [LARGE SCALE GENOMIC DNA]</scope>
</reference>
<evidence type="ECO:0000313" key="5">
    <source>
        <dbReference type="Proteomes" id="UP000182142"/>
    </source>
</evidence>
<feature type="region of interest" description="Disordered" evidence="1">
    <location>
        <begin position="528"/>
        <end position="586"/>
    </location>
</feature>
<feature type="compositionally biased region" description="Polar residues" evidence="1">
    <location>
        <begin position="577"/>
        <end position="586"/>
    </location>
</feature>
<dbReference type="Pfam" id="PF05795">
    <property type="entry name" value="Plasmodium_Vir"/>
    <property type="match status" value="1"/>
</dbReference>